<protein>
    <submittedName>
        <fullName evidence="3">XPC-like protein</fullName>
    </submittedName>
</protein>
<gene>
    <name evidence="3" type="ORF">MAR_011382</name>
</gene>
<feature type="domain" description="Rad4/PNGase transglutaminase-like fold" evidence="2">
    <location>
        <begin position="574"/>
        <end position="694"/>
    </location>
</feature>
<evidence type="ECO:0000256" key="1">
    <source>
        <dbReference type="SAM" id="MobiDB-lite"/>
    </source>
</evidence>
<dbReference type="PANTHER" id="PTHR12135:SF0">
    <property type="entry name" value="DNA REPAIR PROTEIN COMPLEMENTING XP-C CELLS"/>
    <property type="match status" value="1"/>
</dbReference>
<name>A0ABY7FTY9_MYAAR</name>
<feature type="region of interest" description="Disordered" evidence="1">
    <location>
        <begin position="833"/>
        <end position="885"/>
    </location>
</feature>
<feature type="compositionally biased region" description="Acidic residues" evidence="1">
    <location>
        <begin position="304"/>
        <end position="314"/>
    </location>
</feature>
<feature type="region of interest" description="Disordered" evidence="1">
    <location>
        <begin position="525"/>
        <end position="591"/>
    </location>
</feature>
<feature type="compositionally biased region" description="Basic and acidic residues" evidence="1">
    <location>
        <begin position="561"/>
        <end position="570"/>
    </location>
</feature>
<feature type="compositionally biased region" description="Polar residues" evidence="1">
    <location>
        <begin position="356"/>
        <end position="370"/>
    </location>
</feature>
<evidence type="ECO:0000313" key="4">
    <source>
        <dbReference type="Proteomes" id="UP001164746"/>
    </source>
</evidence>
<feature type="compositionally biased region" description="Basic residues" evidence="1">
    <location>
        <begin position="371"/>
        <end position="386"/>
    </location>
</feature>
<keyword evidence="4" id="KW-1185">Reference proteome</keyword>
<dbReference type="InterPro" id="IPR018325">
    <property type="entry name" value="Rad4/PNGase_transGLS-fold"/>
</dbReference>
<feature type="compositionally biased region" description="Polar residues" evidence="1">
    <location>
        <begin position="863"/>
        <end position="873"/>
    </location>
</feature>
<organism evidence="3 4">
    <name type="scientific">Mya arenaria</name>
    <name type="common">Soft-shell clam</name>
    <dbReference type="NCBI Taxonomy" id="6604"/>
    <lineage>
        <taxon>Eukaryota</taxon>
        <taxon>Metazoa</taxon>
        <taxon>Spiralia</taxon>
        <taxon>Lophotrochozoa</taxon>
        <taxon>Mollusca</taxon>
        <taxon>Bivalvia</taxon>
        <taxon>Autobranchia</taxon>
        <taxon>Heteroconchia</taxon>
        <taxon>Euheterodonta</taxon>
        <taxon>Imparidentia</taxon>
        <taxon>Neoheterodontei</taxon>
        <taxon>Myida</taxon>
        <taxon>Myoidea</taxon>
        <taxon>Myidae</taxon>
        <taxon>Mya</taxon>
    </lineage>
</organism>
<feature type="compositionally biased region" description="Basic and acidic residues" evidence="1">
    <location>
        <begin position="535"/>
        <end position="551"/>
    </location>
</feature>
<evidence type="ECO:0000259" key="2">
    <source>
        <dbReference type="Pfam" id="PF03835"/>
    </source>
</evidence>
<dbReference type="InterPro" id="IPR004583">
    <property type="entry name" value="DNA_repair_Rad4"/>
</dbReference>
<evidence type="ECO:0000313" key="3">
    <source>
        <dbReference type="EMBL" id="WAR25678.1"/>
    </source>
</evidence>
<feature type="compositionally biased region" description="Basic and acidic residues" evidence="1">
    <location>
        <begin position="113"/>
        <end position="123"/>
    </location>
</feature>
<feature type="compositionally biased region" description="Basic and acidic residues" evidence="1">
    <location>
        <begin position="208"/>
        <end position="221"/>
    </location>
</feature>
<feature type="compositionally biased region" description="Polar residues" evidence="1">
    <location>
        <begin position="576"/>
        <end position="587"/>
    </location>
</feature>
<dbReference type="Gene3D" id="3.90.260.10">
    <property type="entry name" value="Transglutaminase-like"/>
    <property type="match status" value="1"/>
</dbReference>
<dbReference type="Pfam" id="PF03835">
    <property type="entry name" value="Rad4"/>
    <property type="match status" value="1"/>
</dbReference>
<dbReference type="EMBL" id="CP111025">
    <property type="protein sequence ID" value="WAR25678.1"/>
    <property type="molecule type" value="Genomic_DNA"/>
</dbReference>
<sequence length="905" mass="102645">MSRDNSEQNADIIMVKNETIRANEDTINALEDIIKAKDDLIKIVTKVPSCDRMPRRRAVKKEEDNSDRSVVPDLSAFAKSSKTRKCKTKKVSEYFSADSDTDNHLGNNTSEIPKLDGPYEKRGTIASKVKKLNQNNLVETGKNEVNEQISGDNNNRSRGRKRKSDDVQVKKTSQVNDANCANTKEGVVKSGQLKESKRKKKNAAKKLTVVEETDKHLENKTTRRKKRTADVDDLEITKPKRTRGKSSVKDGIAVVGNKRSERNKPKETIVKIARKNIPVEVESDDESDDDFMDVTDSKDMNKDESDDDFDEVDSLPDHVGGFTAKTELNFDAPLPKSVDHSDAMAVLLHMEGEIMPSSNQPIPAIPSTSKSHARSVKGQTRPKKDRKVSGKSPDVDEDVEEMEDSSEESEEEWEDVKDHHTSPKKSQLPNGPVHLMCLLARCQYLNSLCQEETIRAQAFSIVMVTKELQLPAPAKCNENQIARAVVWMKSNKKYLICVVLLRQIGLLTRLVTSLQPLPLKECSAKGKAAKSGKRNSTDGKRSTKEKLEVRKETKKKKGKKKKEDSLPEKSKKLRRQTSGSKNRSLLPTNDVDGNTACDHWVEVFVAKEQKWLSIDGESLQVKKPYELENRVTPPLAYVIGISQDGHIKDVTARYASQWLTETRKLRVDRDWWGETLAPYSSQDKQADEQEDQQMAASTCYEDIFSSLKPSTQTLPFLWATYEGNQCMLGNVFTLENWLKEGRAVRLAEEPYKFVKSRPKWGKVPRNAHGNVEIMDGWIVCEEHKDILIAAWDEEQEIIREREQQKREKRVYENWRKLIRGLQIRERLKNKYDWEEESKPEDNKAVENKATDGLSVENDENAGKSDSQSQNTITPEKVSDVCNSWPQNRLTNAGKTVLAGKIIVKE</sequence>
<feature type="compositionally biased region" description="Basic and acidic residues" evidence="1">
    <location>
        <begin position="839"/>
        <end position="849"/>
    </location>
</feature>
<dbReference type="PANTHER" id="PTHR12135">
    <property type="entry name" value="DNA REPAIR PROTEIN XP-C / RAD4"/>
    <property type="match status" value="1"/>
</dbReference>
<feature type="compositionally biased region" description="Acidic residues" evidence="1">
    <location>
        <begin position="281"/>
        <end position="293"/>
    </location>
</feature>
<dbReference type="InterPro" id="IPR036985">
    <property type="entry name" value="Transglutaminase-like_sf"/>
</dbReference>
<dbReference type="Proteomes" id="UP001164746">
    <property type="component" value="Chromosome 14"/>
</dbReference>
<dbReference type="InterPro" id="IPR038765">
    <property type="entry name" value="Papain-like_cys_pep_sf"/>
</dbReference>
<feature type="region of interest" description="Disordered" evidence="1">
    <location>
        <begin position="54"/>
        <end position="264"/>
    </location>
</feature>
<reference evidence="3" key="1">
    <citation type="submission" date="2022-11" db="EMBL/GenBank/DDBJ databases">
        <title>Centuries of genome instability and evolution in soft-shell clam transmissible cancer (bioRxiv).</title>
        <authorList>
            <person name="Hart S.F.M."/>
            <person name="Yonemitsu M.A."/>
            <person name="Giersch R.M."/>
            <person name="Beal B.F."/>
            <person name="Arriagada G."/>
            <person name="Davis B.W."/>
            <person name="Ostrander E.A."/>
            <person name="Goff S.P."/>
            <person name="Metzger M.J."/>
        </authorList>
    </citation>
    <scope>NUCLEOTIDE SEQUENCE</scope>
    <source>
        <strain evidence="3">MELC-2E11</strain>
        <tissue evidence="3">Siphon/mantle</tissue>
    </source>
</reference>
<feature type="region of interest" description="Disordered" evidence="1">
    <location>
        <begin position="279"/>
        <end position="335"/>
    </location>
</feature>
<accession>A0ABY7FTY9</accession>
<feature type="compositionally biased region" description="Polar residues" evidence="1">
    <location>
        <begin position="170"/>
        <end position="182"/>
    </location>
</feature>
<feature type="compositionally biased region" description="Acidic residues" evidence="1">
    <location>
        <begin position="395"/>
        <end position="415"/>
    </location>
</feature>
<proteinExistence type="predicted"/>
<dbReference type="SUPFAM" id="SSF54001">
    <property type="entry name" value="Cysteine proteinases"/>
    <property type="match status" value="1"/>
</dbReference>
<feature type="region of interest" description="Disordered" evidence="1">
    <location>
        <begin position="356"/>
        <end position="428"/>
    </location>
</feature>